<reference evidence="1" key="1">
    <citation type="journal article" date="2015" name="Nature">
        <title>Complex archaea that bridge the gap between prokaryotes and eukaryotes.</title>
        <authorList>
            <person name="Spang A."/>
            <person name="Saw J.H."/>
            <person name="Jorgensen S.L."/>
            <person name="Zaremba-Niedzwiedzka K."/>
            <person name="Martijn J."/>
            <person name="Lind A.E."/>
            <person name="van Eijk R."/>
            <person name="Schleper C."/>
            <person name="Guy L."/>
            <person name="Ettema T.J."/>
        </authorList>
    </citation>
    <scope>NUCLEOTIDE SEQUENCE</scope>
</reference>
<name>A0A0F9RCC3_9ZZZZ</name>
<comment type="caution">
    <text evidence="1">The sequence shown here is derived from an EMBL/GenBank/DDBJ whole genome shotgun (WGS) entry which is preliminary data.</text>
</comment>
<proteinExistence type="predicted"/>
<gene>
    <name evidence="1" type="ORF">LCGC14_0594830</name>
</gene>
<accession>A0A0F9RCC3</accession>
<organism evidence="1">
    <name type="scientific">marine sediment metagenome</name>
    <dbReference type="NCBI Taxonomy" id="412755"/>
    <lineage>
        <taxon>unclassified sequences</taxon>
        <taxon>metagenomes</taxon>
        <taxon>ecological metagenomes</taxon>
    </lineage>
</organism>
<dbReference type="EMBL" id="LAZR01000939">
    <property type="protein sequence ID" value="KKN54190.1"/>
    <property type="molecule type" value="Genomic_DNA"/>
</dbReference>
<sequence length="218" mass="25047">MITLKLVDDEIGLELKHVILNGDGISPEKLIIEMICQKYNGKDKIILYPRTGIKRQAGLSALNAIKTLISRGYRNFIFIVDGEYIEEDEDPKGKIKGKLNAIGIGFGDEIIPLQDAFLLKCSCRPYEFNLFCIILGPEVCIEEEIAKFIELKLNVRVNIPEGHKNALWRRTLKQEIRSILSKRELKRQLREANLRIIEDSFPNMCAVLNYIEENFLQI</sequence>
<protein>
    <submittedName>
        <fullName evidence="1">Uncharacterized protein</fullName>
    </submittedName>
</protein>
<evidence type="ECO:0000313" key="1">
    <source>
        <dbReference type="EMBL" id="KKN54190.1"/>
    </source>
</evidence>
<dbReference type="AlphaFoldDB" id="A0A0F9RCC3"/>